<dbReference type="EMBL" id="HBGA01062138">
    <property type="protein sequence ID" value="CAD9011939.1"/>
    <property type="molecule type" value="Transcribed_RNA"/>
</dbReference>
<dbReference type="AlphaFoldDB" id="A0A7S1ND03"/>
<sequence>MSLRALVFLLALTYAGAVTITGHIYCDNYFEFFFNGNLIKKDPLTFTPHQAVKVSFEWDGTSDKTYAIMCQDFATPSGYEYTATSSPQLGDGALIAYFDDGTATTKDWKMFVTKNGPTTASVTAGCSSSNLGACVVETIATPDGWYNTSFDDSAWASVTVYTEAEAGWGRTPSWTNGQCCQPTNPLTRADLSACNMNYDVDGAAEVAVTGIVENDCLDPKAVLSTDTASFLWGAKLKEDNQILFRYTASANATVNTPVSSSAGNTKGNMGWVALFAFAACLMLAQASAF</sequence>
<evidence type="ECO:0000256" key="1">
    <source>
        <dbReference type="SAM" id="SignalP"/>
    </source>
</evidence>
<proteinExistence type="predicted"/>
<reference evidence="2" key="1">
    <citation type="submission" date="2021-01" db="EMBL/GenBank/DDBJ databases">
        <authorList>
            <person name="Corre E."/>
            <person name="Pelletier E."/>
            <person name="Niang G."/>
            <person name="Scheremetjew M."/>
            <person name="Finn R."/>
            <person name="Kale V."/>
            <person name="Holt S."/>
            <person name="Cochrane G."/>
            <person name="Meng A."/>
            <person name="Brown T."/>
            <person name="Cohen L."/>
        </authorList>
    </citation>
    <scope>NUCLEOTIDE SEQUENCE</scope>
    <source>
        <strain evidence="2">NIES-381</strain>
    </source>
</reference>
<gene>
    <name evidence="2" type="ORF">EGYM00392_LOCUS23040</name>
</gene>
<protein>
    <submittedName>
        <fullName evidence="2">Uncharacterized protein</fullName>
    </submittedName>
</protein>
<dbReference type="Gene3D" id="2.60.120.260">
    <property type="entry name" value="Galactose-binding domain-like"/>
    <property type="match status" value="1"/>
</dbReference>
<keyword evidence="1" id="KW-0732">Signal</keyword>
<accession>A0A7S1ND03</accession>
<name>A0A7S1ND03_9EUGL</name>
<feature type="chain" id="PRO_5031537267" evidence="1">
    <location>
        <begin position="18"/>
        <end position="289"/>
    </location>
</feature>
<organism evidence="2">
    <name type="scientific">Eutreptiella gymnastica</name>
    <dbReference type="NCBI Taxonomy" id="73025"/>
    <lineage>
        <taxon>Eukaryota</taxon>
        <taxon>Discoba</taxon>
        <taxon>Euglenozoa</taxon>
        <taxon>Euglenida</taxon>
        <taxon>Spirocuta</taxon>
        <taxon>Euglenophyceae</taxon>
        <taxon>Eutreptiales</taxon>
        <taxon>Eutreptiaceae</taxon>
        <taxon>Eutreptiella</taxon>
    </lineage>
</organism>
<feature type="signal peptide" evidence="1">
    <location>
        <begin position="1"/>
        <end position="17"/>
    </location>
</feature>
<evidence type="ECO:0000313" key="2">
    <source>
        <dbReference type="EMBL" id="CAD9011939.1"/>
    </source>
</evidence>